<gene>
    <name evidence="3" type="ORF">A4H96_00845</name>
</gene>
<proteinExistence type="predicted"/>
<name>A0A179BQA9_ACIFR</name>
<keyword evidence="2" id="KW-0812">Transmembrane</keyword>
<evidence type="ECO:0000313" key="4">
    <source>
        <dbReference type="Proteomes" id="UP000078302"/>
    </source>
</evidence>
<dbReference type="RefSeq" id="WP_064217822.1">
    <property type="nucleotide sequence ID" value="NZ_LVXZ01000012.1"/>
</dbReference>
<keyword evidence="2" id="KW-1133">Transmembrane helix</keyword>
<dbReference type="Proteomes" id="UP000078302">
    <property type="component" value="Unassembled WGS sequence"/>
</dbReference>
<reference evidence="3 4" key="1">
    <citation type="submission" date="2016-04" db="EMBL/GenBank/DDBJ databases">
        <title>Acidithiobacillus ferrooxidans genome sequencing and assembly.</title>
        <authorList>
            <person name="Zhou Z."/>
        </authorList>
    </citation>
    <scope>NUCLEOTIDE SEQUENCE [LARGE SCALE GENOMIC DNA]</scope>
    <source>
        <strain evidence="3 4">BY0502</strain>
    </source>
</reference>
<evidence type="ECO:0000256" key="1">
    <source>
        <dbReference type="SAM" id="MobiDB-lite"/>
    </source>
</evidence>
<comment type="caution">
    <text evidence="3">The sequence shown here is derived from an EMBL/GenBank/DDBJ whole genome shotgun (WGS) entry which is preliminary data.</text>
</comment>
<evidence type="ECO:0000313" key="3">
    <source>
        <dbReference type="EMBL" id="OAP93321.1"/>
    </source>
</evidence>
<keyword evidence="2" id="KW-0472">Membrane</keyword>
<feature type="transmembrane region" description="Helical" evidence="2">
    <location>
        <begin position="6"/>
        <end position="25"/>
    </location>
</feature>
<sequence length="92" mass="10243">MQGIAWVPLAVMLVLIFLFLVSNGFRELIKFIFKGFGGLLVIGFGALKVGAKGVKIATVYTFQSGRVLKEEAKRRDATKKQTGVSERKKLRR</sequence>
<evidence type="ECO:0000256" key="2">
    <source>
        <dbReference type="SAM" id="Phobius"/>
    </source>
</evidence>
<dbReference type="EMBL" id="LVXZ01000012">
    <property type="protein sequence ID" value="OAP93321.1"/>
    <property type="molecule type" value="Genomic_DNA"/>
</dbReference>
<dbReference type="AlphaFoldDB" id="A0A179BQA9"/>
<organism evidence="3 4">
    <name type="scientific">Acidithiobacillus ferrooxidans</name>
    <name type="common">Thiobacillus ferrooxidans</name>
    <dbReference type="NCBI Taxonomy" id="920"/>
    <lineage>
        <taxon>Bacteria</taxon>
        <taxon>Pseudomonadati</taxon>
        <taxon>Pseudomonadota</taxon>
        <taxon>Acidithiobacillia</taxon>
        <taxon>Acidithiobacillales</taxon>
        <taxon>Acidithiobacillaceae</taxon>
        <taxon>Acidithiobacillus</taxon>
    </lineage>
</organism>
<feature type="region of interest" description="Disordered" evidence="1">
    <location>
        <begin position="71"/>
        <end position="92"/>
    </location>
</feature>
<accession>A0A179BQA9</accession>
<protein>
    <submittedName>
        <fullName evidence="3">Uncharacterized protein</fullName>
    </submittedName>
</protein>
<keyword evidence="4" id="KW-1185">Reference proteome</keyword>